<sequence>MSERGAIGVAVGGAVLIGALTALQARINGTLGAELGDGIVAAAVSFSSGLLILIVLSALIPEGRRGFVRLVSGIRSRSIPPWMLLGGLAGALTVASQGLTVATIGVALFTVGFVAGQTSGGLVLDRVGYGPAGVVPVTVRRLIGAALAIAGVVVCLSGDALGGVPLWMLIVPVVAGAGVAWQQGTNGRLRVRVESPLTATLVNFIGGTLVLLVAAIVHVVAVGAPRVVPTEPWLYIGGAVGVVYIFLSAVVVRRTGVLLLGLGSVVGLLSTSVLLDALWPAPAAPSTPVALLAAAVAIAGVVIAAVPWRRPTLLSDRPPLHDAAARGRCPRAAAEKGSRATGQRRAS</sequence>
<accession>A0ABU0TP51</accession>
<gene>
    <name evidence="3" type="ORF">QE412_000029</name>
</gene>
<evidence type="ECO:0000313" key="4">
    <source>
        <dbReference type="Proteomes" id="UP001226691"/>
    </source>
</evidence>
<organism evidence="3 4">
    <name type="scientific">Microbacterium trichothecenolyticum</name>
    <name type="common">Aureobacterium trichothecenolyticum</name>
    <dbReference type="NCBI Taxonomy" id="69370"/>
    <lineage>
        <taxon>Bacteria</taxon>
        <taxon>Bacillati</taxon>
        <taxon>Actinomycetota</taxon>
        <taxon>Actinomycetes</taxon>
        <taxon>Micrococcales</taxon>
        <taxon>Microbacteriaceae</taxon>
        <taxon>Microbacterium</taxon>
    </lineage>
</organism>
<reference evidence="3 4" key="1">
    <citation type="submission" date="2023-07" db="EMBL/GenBank/DDBJ databases">
        <title>Functional and genomic diversity of the sorghum phyllosphere microbiome.</title>
        <authorList>
            <person name="Shade A."/>
        </authorList>
    </citation>
    <scope>NUCLEOTIDE SEQUENCE [LARGE SCALE GENOMIC DNA]</scope>
    <source>
        <strain evidence="3 4">SORGH_AS_1207</strain>
    </source>
</reference>
<feature type="transmembrane region" description="Helical" evidence="2">
    <location>
        <begin position="201"/>
        <end position="221"/>
    </location>
</feature>
<feature type="transmembrane region" description="Helical" evidence="2">
    <location>
        <begin position="287"/>
        <end position="308"/>
    </location>
</feature>
<feature type="region of interest" description="Disordered" evidence="1">
    <location>
        <begin position="319"/>
        <end position="347"/>
    </location>
</feature>
<feature type="transmembrane region" description="Helical" evidence="2">
    <location>
        <begin position="257"/>
        <end position="275"/>
    </location>
</feature>
<feature type="transmembrane region" description="Helical" evidence="2">
    <location>
        <begin position="233"/>
        <end position="252"/>
    </location>
</feature>
<name>A0ABU0TP51_MICTR</name>
<proteinExistence type="predicted"/>
<dbReference type="Pfam" id="PF04657">
    <property type="entry name" value="DMT_YdcZ"/>
    <property type="match status" value="2"/>
</dbReference>
<keyword evidence="2" id="KW-1133">Transmembrane helix</keyword>
<evidence type="ECO:0000256" key="2">
    <source>
        <dbReference type="SAM" id="Phobius"/>
    </source>
</evidence>
<keyword evidence="2" id="KW-0472">Membrane</keyword>
<feature type="transmembrane region" description="Helical" evidence="2">
    <location>
        <begin position="7"/>
        <end position="27"/>
    </location>
</feature>
<protein>
    <submittedName>
        <fullName evidence="3">Transporter family-2 protein</fullName>
    </submittedName>
</protein>
<dbReference type="PANTHER" id="PTHR34821">
    <property type="entry name" value="INNER MEMBRANE PROTEIN YDCZ"/>
    <property type="match status" value="1"/>
</dbReference>
<dbReference type="RefSeq" id="WP_307478616.1">
    <property type="nucleotide sequence ID" value="NZ_JAUTBF010000001.1"/>
</dbReference>
<keyword evidence="4" id="KW-1185">Reference proteome</keyword>
<dbReference type="Proteomes" id="UP001226691">
    <property type="component" value="Unassembled WGS sequence"/>
</dbReference>
<dbReference type="InterPro" id="IPR006750">
    <property type="entry name" value="YdcZ"/>
</dbReference>
<feature type="transmembrane region" description="Helical" evidence="2">
    <location>
        <begin position="82"/>
        <end position="115"/>
    </location>
</feature>
<feature type="transmembrane region" description="Helical" evidence="2">
    <location>
        <begin position="164"/>
        <end position="181"/>
    </location>
</feature>
<comment type="caution">
    <text evidence="3">The sequence shown here is derived from an EMBL/GenBank/DDBJ whole genome shotgun (WGS) entry which is preliminary data.</text>
</comment>
<evidence type="ECO:0000256" key="1">
    <source>
        <dbReference type="SAM" id="MobiDB-lite"/>
    </source>
</evidence>
<dbReference type="EMBL" id="JAUTBF010000001">
    <property type="protein sequence ID" value="MDQ1121456.1"/>
    <property type="molecule type" value="Genomic_DNA"/>
</dbReference>
<evidence type="ECO:0000313" key="3">
    <source>
        <dbReference type="EMBL" id="MDQ1121456.1"/>
    </source>
</evidence>
<dbReference type="PANTHER" id="PTHR34821:SF2">
    <property type="entry name" value="INNER MEMBRANE PROTEIN YDCZ"/>
    <property type="match status" value="1"/>
</dbReference>
<feature type="transmembrane region" description="Helical" evidence="2">
    <location>
        <begin position="39"/>
        <end position="61"/>
    </location>
</feature>
<keyword evidence="2" id="KW-0812">Transmembrane</keyword>